<sequence length="95" mass="10639">MSEQSVKDQDISEITETEAEPKRKRGRQPIDPADRKIQITFTLSPALLAKVNEKAREHSMSRTAFINLALDNACRCGIAPISKADLISFLKEINK</sequence>
<reference evidence="2" key="1">
    <citation type="submission" date="2020-10" db="EMBL/GenBank/DDBJ databases">
        <authorList>
            <person name="Gilroy R."/>
        </authorList>
    </citation>
    <scope>NUCLEOTIDE SEQUENCE</scope>
    <source>
        <strain evidence="2">17213</strain>
    </source>
</reference>
<comment type="caution">
    <text evidence="2">The sequence shown here is derived from an EMBL/GenBank/DDBJ whole genome shotgun (WGS) entry which is preliminary data.</text>
</comment>
<gene>
    <name evidence="2" type="ORF">IAB19_07600</name>
</gene>
<dbReference type="AlphaFoldDB" id="A0A9D9DAQ9"/>
<name>A0A9D9DAQ9_9GAMM</name>
<organism evidence="2 3">
    <name type="scientific">Candidatus Avisuccinivibrio stercorigallinarum</name>
    <dbReference type="NCBI Taxonomy" id="2840704"/>
    <lineage>
        <taxon>Bacteria</taxon>
        <taxon>Pseudomonadati</taxon>
        <taxon>Pseudomonadota</taxon>
        <taxon>Gammaproteobacteria</taxon>
        <taxon>Aeromonadales</taxon>
        <taxon>Succinivibrionaceae</taxon>
        <taxon>Succinivibrionaceae incertae sedis</taxon>
        <taxon>Candidatus Avisuccinivibrio</taxon>
    </lineage>
</organism>
<reference evidence="2" key="2">
    <citation type="journal article" date="2021" name="PeerJ">
        <title>Extensive microbial diversity within the chicken gut microbiome revealed by metagenomics and culture.</title>
        <authorList>
            <person name="Gilroy R."/>
            <person name="Ravi A."/>
            <person name="Getino M."/>
            <person name="Pursley I."/>
            <person name="Horton D.L."/>
            <person name="Alikhan N.F."/>
            <person name="Baker D."/>
            <person name="Gharbi K."/>
            <person name="Hall N."/>
            <person name="Watson M."/>
            <person name="Adriaenssens E.M."/>
            <person name="Foster-Nyarko E."/>
            <person name="Jarju S."/>
            <person name="Secka A."/>
            <person name="Antonio M."/>
            <person name="Oren A."/>
            <person name="Chaudhuri R.R."/>
            <person name="La Ragione R."/>
            <person name="Hildebrand F."/>
            <person name="Pallen M.J."/>
        </authorList>
    </citation>
    <scope>NUCLEOTIDE SEQUENCE</scope>
    <source>
        <strain evidence="2">17213</strain>
    </source>
</reference>
<protein>
    <recommendedName>
        <fullName evidence="4">Ribbon-helix-helix protein CopG domain-containing protein</fullName>
    </recommendedName>
</protein>
<dbReference type="EMBL" id="JADINH010000159">
    <property type="protein sequence ID" value="MBO8416224.1"/>
    <property type="molecule type" value="Genomic_DNA"/>
</dbReference>
<evidence type="ECO:0008006" key="4">
    <source>
        <dbReference type="Google" id="ProtNLM"/>
    </source>
</evidence>
<proteinExistence type="predicted"/>
<evidence type="ECO:0000313" key="3">
    <source>
        <dbReference type="Proteomes" id="UP000823631"/>
    </source>
</evidence>
<feature type="compositionally biased region" description="Basic and acidic residues" evidence="1">
    <location>
        <begin position="1"/>
        <end position="10"/>
    </location>
</feature>
<evidence type="ECO:0000256" key="1">
    <source>
        <dbReference type="SAM" id="MobiDB-lite"/>
    </source>
</evidence>
<accession>A0A9D9DAQ9</accession>
<evidence type="ECO:0000313" key="2">
    <source>
        <dbReference type="EMBL" id="MBO8416224.1"/>
    </source>
</evidence>
<dbReference type="Proteomes" id="UP000823631">
    <property type="component" value="Unassembled WGS sequence"/>
</dbReference>
<feature type="region of interest" description="Disordered" evidence="1">
    <location>
        <begin position="1"/>
        <end position="35"/>
    </location>
</feature>